<name>A0A6C0ISD1_9ZZZZ</name>
<sequence length="312" mass="36245">MKTISFDIGIKNMAYCIFDCSTNIDVLDWKVMNLNEENTIIKKTCTAVVNSRKVQNKVCGKNAKYSYTDQCYCETHAKSSNYLLPVKENQYMHIKKQKINDILAWGNQHFLFLDKEIKRSKTTMLEEVQRYLEKHCLEKITYKKTKNASQVDLVVIGKTMKIMLDKIPVLPEITHVIIENQISPIANRMKTIQGMLAQYFIMRNDDCIIDFISSANKLKQFADTQGDAPKKKKEKNEQGVSIQNPNYKEHKKDGIYYCSQIIDRNFSNWSDVLSTDKKDDLADAFLQGLWYFKHRNIITYADDLKINSVSIT</sequence>
<dbReference type="GO" id="GO:0003676">
    <property type="term" value="F:nucleic acid binding"/>
    <property type="evidence" value="ECO:0007669"/>
    <property type="project" value="InterPro"/>
</dbReference>
<evidence type="ECO:0000313" key="1">
    <source>
        <dbReference type="EMBL" id="QHT95500.1"/>
    </source>
</evidence>
<dbReference type="AlphaFoldDB" id="A0A6C0ISD1"/>
<protein>
    <recommendedName>
        <fullName evidence="2">Mitochondrial resolvase Ydc2 catalytic domain-containing protein</fullName>
    </recommendedName>
</protein>
<dbReference type="InterPro" id="IPR012337">
    <property type="entry name" value="RNaseH-like_sf"/>
</dbReference>
<reference evidence="1" key="1">
    <citation type="journal article" date="2020" name="Nature">
        <title>Giant virus diversity and host interactions through global metagenomics.</title>
        <authorList>
            <person name="Schulz F."/>
            <person name="Roux S."/>
            <person name="Paez-Espino D."/>
            <person name="Jungbluth S."/>
            <person name="Walsh D.A."/>
            <person name="Denef V.J."/>
            <person name="McMahon K.D."/>
            <person name="Konstantinidis K.T."/>
            <person name="Eloe-Fadrosh E.A."/>
            <person name="Kyrpides N.C."/>
            <person name="Woyke T."/>
        </authorList>
    </citation>
    <scope>NUCLEOTIDE SEQUENCE</scope>
    <source>
        <strain evidence="1">GVMAG-M-3300024261-8</strain>
    </source>
</reference>
<dbReference type="EMBL" id="MN740240">
    <property type="protein sequence ID" value="QHT95500.1"/>
    <property type="molecule type" value="Genomic_DNA"/>
</dbReference>
<proteinExistence type="predicted"/>
<dbReference type="Gene3D" id="3.30.420.10">
    <property type="entry name" value="Ribonuclease H-like superfamily/Ribonuclease H"/>
    <property type="match status" value="1"/>
</dbReference>
<evidence type="ECO:0008006" key="2">
    <source>
        <dbReference type="Google" id="ProtNLM"/>
    </source>
</evidence>
<dbReference type="InterPro" id="IPR036397">
    <property type="entry name" value="RNaseH_sf"/>
</dbReference>
<organism evidence="1">
    <name type="scientific">viral metagenome</name>
    <dbReference type="NCBI Taxonomy" id="1070528"/>
    <lineage>
        <taxon>unclassified sequences</taxon>
        <taxon>metagenomes</taxon>
        <taxon>organismal metagenomes</taxon>
    </lineage>
</organism>
<accession>A0A6C0ISD1</accession>
<dbReference type="SUPFAM" id="SSF53098">
    <property type="entry name" value="Ribonuclease H-like"/>
    <property type="match status" value="1"/>
</dbReference>